<sequence>MLKILMTSLSHLQLRYADSPWIKIFGSLFFYSCCIRPSTLTIRHNRRYPHGIIFINKILLGILPFIYDE</sequence>
<reference evidence="1" key="2">
    <citation type="journal article" date="2015" name="Data Brief">
        <title>Shoot transcriptome of the giant reed, Arundo donax.</title>
        <authorList>
            <person name="Barrero R.A."/>
            <person name="Guerrero F.D."/>
            <person name="Moolhuijzen P."/>
            <person name="Goolsby J.A."/>
            <person name="Tidwell J."/>
            <person name="Bellgard S.E."/>
            <person name="Bellgard M.I."/>
        </authorList>
    </citation>
    <scope>NUCLEOTIDE SEQUENCE</scope>
    <source>
        <tissue evidence="1">Shoot tissue taken approximately 20 cm above the soil surface</tissue>
    </source>
</reference>
<protein>
    <submittedName>
        <fullName evidence="1">Uncharacterized protein</fullName>
    </submittedName>
</protein>
<evidence type="ECO:0000313" key="1">
    <source>
        <dbReference type="EMBL" id="JAE17297.1"/>
    </source>
</evidence>
<accession>A0A0A9FYF6</accession>
<organism evidence="1">
    <name type="scientific">Arundo donax</name>
    <name type="common">Giant reed</name>
    <name type="synonym">Donax arundinaceus</name>
    <dbReference type="NCBI Taxonomy" id="35708"/>
    <lineage>
        <taxon>Eukaryota</taxon>
        <taxon>Viridiplantae</taxon>
        <taxon>Streptophyta</taxon>
        <taxon>Embryophyta</taxon>
        <taxon>Tracheophyta</taxon>
        <taxon>Spermatophyta</taxon>
        <taxon>Magnoliopsida</taxon>
        <taxon>Liliopsida</taxon>
        <taxon>Poales</taxon>
        <taxon>Poaceae</taxon>
        <taxon>PACMAD clade</taxon>
        <taxon>Arundinoideae</taxon>
        <taxon>Arundineae</taxon>
        <taxon>Arundo</taxon>
    </lineage>
</organism>
<reference evidence="1" key="1">
    <citation type="submission" date="2014-09" db="EMBL/GenBank/DDBJ databases">
        <authorList>
            <person name="Magalhaes I.L.F."/>
            <person name="Oliveira U."/>
            <person name="Santos F.R."/>
            <person name="Vidigal T.H.D.A."/>
            <person name="Brescovit A.D."/>
            <person name="Santos A.J."/>
        </authorList>
    </citation>
    <scope>NUCLEOTIDE SEQUENCE</scope>
    <source>
        <tissue evidence="1">Shoot tissue taken approximately 20 cm above the soil surface</tissue>
    </source>
</reference>
<proteinExistence type="predicted"/>
<name>A0A0A9FYF6_ARUDO</name>
<dbReference type="AlphaFoldDB" id="A0A0A9FYF6"/>
<dbReference type="EMBL" id="GBRH01180599">
    <property type="protein sequence ID" value="JAE17297.1"/>
    <property type="molecule type" value="Transcribed_RNA"/>
</dbReference>